<evidence type="ECO:0000259" key="1">
    <source>
        <dbReference type="Pfam" id="PF13115"/>
    </source>
</evidence>
<keyword evidence="3" id="KW-1185">Reference proteome</keyword>
<dbReference type="InterPro" id="IPR013783">
    <property type="entry name" value="Ig-like_fold"/>
</dbReference>
<dbReference type="Proteomes" id="UP000019364">
    <property type="component" value="Unassembled WGS sequence"/>
</dbReference>
<dbReference type="Gene3D" id="2.60.40.10">
    <property type="entry name" value="Immunoglobulins"/>
    <property type="match status" value="1"/>
</dbReference>
<dbReference type="EMBL" id="BAVZ01000003">
    <property type="protein sequence ID" value="GAF07550.1"/>
    <property type="molecule type" value="Genomic_DNA"/>
</dbReference>
<feature type="domain" description="YtkA-like" evidence="1">
    <location>
        <begin position="43"/>
        <end position="124"/>
    </location>
</feature>
<dbReference type="PROSITE" id="PS51257">
    <property type="entry name" value="PROKAR_LIPOPROTEIN"/>
    <property type="match status" value="1"/>
</dbReference>
<evidence type="ECO:0000313" key="3">
    <source>
        <dbReference type="Proteomes" id="UP000019364"/>
    </source>
</evidence>
<evidence type="ECO:0000313" key="2">
    <source>
        <dbReference type="EMBL" id="GAF07550.1"/>
    </source>
</evidence>
<accession>W7Y981</accession>
<reference evidence="2 3" key="1">
    <citation type="journal article" date="2014" name="Genome Announc.">
        <title>Draft Genome Sequence of Paenibacillus pini JCM 16418T, Isolated from the Rhizosphere of Pine Tree.</title>
        <authorList>
            <person name="Yuki M."/>
            <person name="Oshima K."/>
            <person name="Suda W."/>
            <person name="Oshida Y."/>
            <person name="Kitamura K."/>
            <person name="Iida Y."/>
            <person name="Hattori M."/>
            <person name="Ohkuma M."/>
        </authorList>
    </citation>
    <scope>NUCLEOTIDE SEQUENCE [LARGE SCALE GENOMIC DNA]</scope>
    <source>
        <strain evidence="2 3">JCM 16418</strain>
    </source>
</reference>
<dbReference type="RefSeq" id="WP_052020101.1">
    <property type="nucleotide sequence ID" value="NZ_BAVZ01000003.1"/>
</dbReference>
<dbReference type="STRING" id="1236976.JCM16418_1569"/>
<protein>
    <recommendedName>
        <fullName evidence="1">YtkA-like domain-containing protein</fullName>
    </recommendedName>
</protein>
<comment type="caution">
    <text evidence="2">The sequence shown here is derived from an EMBL/GenBank/DDBJ whole genome shotgun (WGS) entry which is preliminary data.</text>
</comment>
<dbReference type="eggNOG" id="ENOG5032Y2F">
    <property type="taxonomic scope" value="Bacteria"/>
</dbReference>
<gene>
    <name evidence="2" type="ORF">JCM16418_1569</name>
</gene>
<sequence>MTDMKNKSFLTVVGVIILVFILSGCGSSSKSDGMDMDMGAMTDPITAELSWSPQTAKVNEKVHIQVIVKQKDTNVDKADEVMFEISKEGDSSQHEKVAATNSGDGKFTLDKTFTSAGTYSITSHVTVGPQHTMPTKKLIVTN</sequence>
<dbReference type="Pfam" id="PF13115">
    <property type="entry name" value="YtkA"/>
    <property type="match status" value="1"/>
</dbReference>
<name>W7Y981_9BACL</name>
<proteinExistence type="predicted"/>
<organism evidence="2 3">
    <name type="scientific">Paenibacillus pini JCM 16418</name>
    <dbReference type="NCBI Taxonomy" id="1236976"/>
    <lineage>
        <taxon>Bacteria</taxon>
        <taxon>Bacillati</taxon>
        <taxon>Bacillota</taxon>
        <taxon>Bacilli</taxon>
        <taxon>Bacillales</taxon>
        <taxon>Paenibacillaceae</taxon>
        <taxon>Paenibacillus</taxon>
    </lineage>
</organism>
<dbReference type="AlphaFoldDB" id="W7Y981"/>
<dbReference type="InterPro" id="IPR032693">
    <property type="entry name" value="YtkA-like_dom"/>
</dbReference>
<dbReference type="OrthoDB" id="2679563at2"/>